<evidence type="ECO:0000256" key="1">
    <source>
        <dbReference type="SAM" id="Phobius"/>
    </source>
</evidence>
<proteinExistence type="predicted"/>
<dbReference type="OrthoDB" id="1679451at2"/>
<sequence>MSIVDPAQARASTIMQSVQLITALVFVPVLYVLCRRLPVRVGWENGFFEMGQNLVAILAVLVSLGMAWRRRVHAQRRLWWTVALGWLLLLGCELRWGAVWLPPLAVAPRLGPQFDGAALPLQAAVPLLAIAVLAVLALMVWLLWRAGMHGLADAWRRRVLMPWGHGLAAAAYGLAAWAGQQGWVDADAARGQSLAQGAAMLAYYYLLRAQWWAFARWLKP</sequence>
<keyword evidence="1" id="KW-0812">Transmembrane</keyword>
<feature type="transmembrane region" description="Helical" evidence="1">
    <location>
        <begin position="80"/>
        <end position="101"/>
    </location>
</feature>
<dbReference type="AlphaFoldDB" id="A0A3M6QMC9"/>
<reference evidence="2 3" key="1">
    <citation type="submission" date="2018-10" db="EMBL/GenBank/DDBJ databases">
        <title>Draft genome of Cortibacter populi DSM10536.</title>
        <authorList>
            <person name="Bernier A.-M."/>
            <person name="Bernard K."/>
        </authorList>
    </citation>
    <scope>NUCLEOTIDE SEQUENCE [LARGE SCALE GENOMIC DNA]</scope>
    <source>
        <strain evidence="2 3">DSM 105136</strain>
    </source>
</reference>
<feature type="transmembrane region" description="Helical" evidence="1">
    <location>
        <begin position="50"/>
        <end position="68"/>
    </location>
</feature>
<evidence type="ECO:0000313" key="2">
    <source>
        <dbReference type="EMBL" id="RMX04204.1"/>
    </source>
</evidence>
<keyword evidence="1" id="KW-1133">Transmembrane helix</keyword>
<name>A0A3M6QMC9_9BURK</name>
<dbReference type="Proteomes" id="UP000278006">
    <property type="component" value="Unassembled WGS sequence"/>
</dbReference>
<accession>A0A3M6QMC9</accession>
<feature type="transmembrane region" description="Helical" evidence="1">
    <location>
        <begin position="198"/>
        <end position="218"/>
    </location>
</feature>
<feature type="transmembrane region" description="Helical" evidence="1">
    <location>
        <begin position="159"/>
        <end position="178"/>
    </location>
</feature>
<feature type="transmembrane region" description="Helical" evidence="1">
    <location>
        <begin position="20"/>
        <end position="38"/>
    </location>
</feature>
<protein>
    <submittedName>
        <fullName evidence="2">Uncharacterized protein</fullName>
    </submittedName>
</protein>
<feature type="transmembrane region" description="Helical" evidence="1">
    <location>
        <begin position="121"/>
        <end position="147"/>
    </location>
</feature>
<dbReference type="EMBL" id="RDQO01000005">
    <property type="protein sequence ID" value="RMX04204.1"/>
    <property type="molecule type" value="Genomic_DNA"/>
</dbReference>
<gene>
    <name evidence="2" type="ORF">D8I35_15495</name>
</gene>
<dbReference type="RefSeq" id="WP_122230956.1">
    <property type="nucleotide sequence ID" value="NZ_RDQO01000005.1"/>
</dbReference>
<evidence type="ECO:0000313" key="3">
    <source>
        <dbReference type="Proteomes" id="UP000278006"/>
    </source>
</evidence>
<comment type="caution">
    <text evidence="2">The sequence shown here is derived from an EMBL/GenBank/DDBJ whole genome shotgun (WGS) entry which is preliminary data.</text>
</comment>
<organism evidence="2 3">
    <name type="scientific">Corticibacter populi</name>
    <dbReference type="NCBI Taxonomy" id="1550736"/>
    <lineage>
        <taxon>Bacteria</taxon>
        <taxon>Pseudomonadati</taxon>
        <taxon>Pseudomonadota</taxon>
        <taxon>Betaproteobacteria</taxon>
        <taxon>Burkholderiales</taxon>
        <taxon>Comamonadaceae</taxon>
        <taxon>Corticibacter</taxon>
    </lineage>
</organism>
<keyword evidence="3" id="KW-1185">Reference proteome</keyword>
<keyword evidence="1" id="KW-0472">Membrane</keyword>